<dbReference type="Pfam" id="PF13624">
    <property type="entry name" value="SurA_N_3"/>
    <property type="match status" value="1"/>
</dbReference>
<evidence type="ECO:0000313" key="11">
    <source>
        <dbReference type="Proteomes" id="UP000711178"/>
    </source>
</evidence>
<organism evidence="10 11">
    <name type="scientific">Chromobacterium subtsugae</name>
    <dbReference type="NCBI Taxonomy" id="251747"/>
    <lineage>
        <taxon>Bacteria</taxon>
        <taxon>Pseudomonadati</taxon>
        <taxon>Pseudomonadota</taxon>
        <taxon>Betaproteobacteria</taxon>
        <taxon>Neisseriales</taxon>
        <taxon>Chromobacteriaceae</taxon>
        <taxon>Chromobacterium</taxon>
    </lineage>
</organism>
<evidence type="ECO:0000313" key="10">
    <source>
        <dbReference type="EMBL" id="MBW8287546.1"/>
    </source>
</evidence>
<dbReference type="PANTHER" id="PTHR47245:SF1">
    <property type="entry name" value="FOLDASE PROTEIN PRSA"/>
    <property type="match status" value="1"/>
</dbReference>
<evidence type="ECO:0000256" key="2">
    <source>
        <dbReference type="ARBA" id="ARBA00007656"/>
    </source>
</evidence>
<keyword evidence="4 8" id="KW-0732">Signal</keyword>
<gene>
    <name evidence="10" type="ORF">KIF53_07885</name>
</gene>
<evidence type="ECO:0000256" key="4">
    <source>
        <dbReference type="ARBA" id="ARBA00022729"/>
    </source>
</evidence>
<dbReference type="InterPro" id="IPR000297">
    <property type="entry name" value="PPIase_PpiC"/>
</dbReference>
<keyword evidence="6 7" id="KW-0413">Isomerase</keyword>
<feature type="signal peptide" evidence="8">
    <location>
        <begin position="1"/>
        <end position="21"/>
    </location>
</feature>
<dbReference type="PANTHER" id="PTHR47245">
    <property type="entry name" value="PEPTIDYLPROLYL ISOMERASE"/>
    <property type="match status" value="1"/>
</dbReference>
<comment type="caution">
    <text evidence="10">The sequence shown here is derived from an EMBL/GenBank/DDBJ whole genome shotgun (WGS) entry which is preliminary data.</text>
</comment>
<dbReference type="EC" id="5.2.1.8" evidence="3"/>
<dbReference type="RefSeq" id="WP_043575929.1">
    <property type="nucleotide sequence ID" value="NZ_CP142381.1"/>
</dbReference>
<dbReference type="Gene3D" id="1.10.8.1040">
    <property type="match status" value="1"/>
</dbReference>
<evidence type="ECO:0000256" key="3">
    <source>
        <dbReference type="ARBA" id="ARBA00013194"/>
    </source>
</evidence>
<comment type="similarity">
    <text evidence="2">Belongs to the PpiC/parvulin rotamase family.</text>
</comment>
<evidence type="ECO:0000259" key="9">
    <source>
        <dbReference type="PROSITE" id="PS50198"/>
    </source>
</evidence>
<keyword evidence="11" id="KW-1185">Reference proteome</keyword>
<evidence type="ECO:0000256" key="5">
    <source>
        <dbReference type="ARBA" id="ARBA00023110"/>
    </source>
</evidence>
<protein>
    <recommendedName>
        <fullName evidence="3">peptidylprolyl isomerase</fullName>
        <ecNumber evidence="3">5.2.1.8</ecNumber>
    </recommendedName>
</protein>
<accession>A0ABS7FC45</accession>
<sequence length="264" mass="28608">MKHSRIAALLLAATISLPAAAESIAVVNGTAIDKAELDAAVANVVQSNGGKVQDSPELREQLKSSLINREVILQEAARRGLDKQPAFAQRLNEVRAGMLRDALFGDIVQKAGIDDAQIKAFYDQQAAKLAAAKEVEVHAYQITLANEADAQKVIAALKKGAKFEDLVKSKSVDPNAKQSGGDMNWGNLSQMDPKLAEALKPLSKGQYSSKPYQSQLGWHVFKVADIRNAQLPPLEQIKPQIARQLQEEAIAKAVEDLRAKSKIQ</sequence>
<proteinExistence type="inferred from homology"/>
<name>A0ABS7FC45_9NEIS</name>
<dbReference type="SUPFAM" id="SSF109998">
    <property type="entry name" value="Triger factor/SurA peptide-binding domain-like"/>
    <property type="match status" value="1"/>
</dbReference>
<dbReference type="InterPro" id="IPR050245">
    <property type="entry name" value="PrsA_foldase"/>
</dbReference>
<evidence type="ECO:0000256" key="8">
    <source>
        <dbReference type="SAM" id="SignalP"/>
    </source>
</evidence>
<keyword evidence="5 7" id="KW-0697">Rotamase</keyword>
<reference evidence="10 11" key="1">
    <citation type="submission" date="2021-05" db="EMBL/GenBank/DDBJ databases">
        <title>Draft Whole Genome Sequencing Of Biosensor Chromobacterium violaceum Strain CV026 Reveals A Regulatory RNA In Chromobacterium violaceum Phenotype Regulatory Network.</title>
        <authorList>
            <person name="Hong K.W."/>
            <person name="Chan K.G."/>
            <person name="Chang C.-Y."/>
        </authorList>
    </citation>
    <scope>NUCLEOTIDE SEQUENCE [LARGE SCALE GENOMIC DNA]</scope>
    <source>
        <strain evidence="10 11">ATCC 31532</strain>
    </source>
</reference>
<dbReference type="GeneID" id="89685421"/>
<dbReference type="EMBL" id="JAHDTB010000005">
    <property type="protein sequence ID" value="MBW8287546.1"/>
    <property type="molecule type" value="Genomic_DNA"/>
</dbReference>
<feature type="chain" id="PRO_5045757913" description="peptidylprolyl isomerase" evidence="8">
    <location>
        <begin position="22"/>
        <end position="264"/>
    </location>
</feature>
<evidence type="ECO:0000256" key="6">
    <source>
        <dbReference type="ARBA" id="ARBA00023235"/>
    </source>
</evidence>
<dbReference type="Proteomes" id="UP000711178">
    <property type="component" value="Unassembled WGS sequence"/>
</dbReference>
<dbReference type="InterPro" id="IPR046357">
    <property type="entry name" value="PPIase_dom_sf"/>
</dbReference>
<dbReference type="PROSITE" id="PS50198">
    <property type="entry name" value="PPIC_PPIASE_2"/>
    <property type="match status" value="1"/>
</dbReference>
<dbReference type="InterPro" id="IPR027304">
    <property type="entry name" value="Trigger_fact/SurA_dom_sf"/>
</dbReference>
<feature type="domain" description="PpiC" evidence="9">
    <location>
        <begin position="134"/>
        <end position="225"/>
    </location>
</feature>
<comment type="catalytic activity">
    <reaction evidence="1">
        <text>[protein]-peptidylproline (omega=180) = [protein]-peptidylproline (omega=0)</text>
        <dbReference type="Rhea" id="RHEA:16237"/>
        <dbReference type="Rhea" id="RHEA-COMP:10747"/>
        <dbReference type="Rhea" id="RHEA-COMP:10748"/>
        <dbReference type="ChEBI" id="CHEBI:83833"/>
        <dbReference type="ChEBI" id="CHEBI:83834"/>
        <dbReference type="EC" id="5.2.1.8"/>
    </reaction>
</comment>
<evidence type="ECO:0000256" key="1">
    <source>
        <dbReference type="ARBA" id="ARBA00000971"/>
    </source>
</evidence>
<dbReference type="SUPFAM" id="SSF54534">
    <property type="entry name" value="FKBP-like"/>
    <property type="match status" value="1"/>
</dbReference>
<evidence type="ECO:0000256" key="7">
    <source>
        <dbReference type="PROSITE-ProRule" id="PRU00278"/>
    </source>
</evidence>
<dbReference type="GO" id="GO:0016853">
    <property type="term" value="F:isomerase activity"/>
    <property type="evidence" value="ECO:0007669"/>
    <property type="project" value="UniProtKB-KW"/>
</dbReference>
<dbReference type="Gene3D" id="3.10.50.40">
    <property type="match status" value="1"/>
</dbReference>
<dbReference type="Pfam" id="PF13145">
    <property type="entry name" value="Rotamase_2"/>
    <property type="match status" value="1"/>
</dbReference>